<evidence type="ECO:0000259" key="7">
    <source>
        <dbReference type="Pfam" id="PF00155"/>
    </source>
</evidence>
<accession>D5BQ84</accession>
<dbReference type="PANTHER" id="PTHR43643:SF3">
    <property type="entry name" value="HISTIDINOL-PHOSPHATE AMINOTRANSFERASE"/>
    <property type="match status" value="1"/>
</dbReference>
<gene>
    <name evidence="8" type="ordered locus">SAR116_0339</name>
</gene>
<evidence type="ECO:0000256" key="1">
    <source>
        <dbReference type="ARBA" id="ARBA00007970"/>
    </source>
</evidence>
<dbReference type="GO" id="GO:0030170">
    <property type="term" value="F:pyridoxal phosphate binding"/>
    <property type="evidence" value="ECO:0007669"/>
    <property type="project" value="InterPro"/>
</dbReference>
<dbReference type="InterPro" id="IPR015422">
    <property type="entry name" value="PyrdxlP-dep_Trfase_small"/>
</dbReference>
<dbReference type="SUPFAM" id="SSF53383">
    <property type="entry name" value="PLP-dependent transferases"/>
    <property type="match status" value="1"/>
</dbReference>
<dbReference type="PROSITE" id="PS00105">
    <property type="entry name" value="AA_TRANSFER_CLASS_1"/>
    <property type="match status" value="1"/>
</dbReference>
<dbReference type="PANTHER" id="PTHR43643">
    <property type="entry name" value="HISTIDINOL-PHOSPHATE AMINOTRANSFERASE 2"/>
    <property type="match status" value="1"/>
</dbReference>
<evidence type="ECO:0000313" key="9">
    <source>
        <dbReference type="Proteomes" id="UP000007460"/>
    </source>
</evidence>
<dbReference type="eggNOG" id="COG0079">
    <property type="taxonomic scope" value="Bacteria"/>
</dbReference>
<organism evidence="8 9">
    <name type="scientific">Puniceispirillum marinum (strain IMCC1322)</name>
    <dbReference type="NCBI Taxonomy" id="488538"/>
    <lineage>
        <taxon>Bacteria</taxon>
        <taxon>Pseudomonadati</taxon>
        <taxon>Pseudomonadota</taxon>
        <taxon>Alphaproteobacteria</taxon>
        <taxon>Candidatus Puniceispirillales</taxon>
        <taxon>Candidatus Puniceispirillaceae</taxon>
        <taxon>Candidatus Puniceispirillum</taxon>
    </lineage>
</organism>
<dbReference type="EMBL" id="CP001751">
    <property type="protein sequence ID" value="ADE38582.1"/>
    <property type="molecule type" value="Genomic_DNA"/>
</dbReference>
<keyword evidence="3 6" id="KW-0808">Transferase</keyword>
<dbReference type="InterPro" id="IPR004838">
    <property type="entry name" value="NHTrfase_class1_PyrdxlP-BS"/>
</dbReference>
<keyword evidence="4" id="KW-0663">Pyridoxal phosphate</keyword>
<evidence type="ECO:0000256" key="2">
    <source>
        <dbReference type="ARBA" id="ARBA00022576"/>
    </source>
</evidence>
<keyword evidence="2 6" id="KW-0032">Aminotransferase</keyword>
<evidence type="ECO:0000256" key="4">
    <source>
        <dbReference type="ARBA" id="ARBA00022898"/>
    </source>
</evidence>
<comment type="similarity">
    <text evidence="6">Belongs to the class-I pyridoxal-phosphate-dependent aminotransferase family.</text>
</comment>
<dbReference type="InterPro" id="IPR004839">
    <property type="entry name" value="Aminotransferase_I/II_large"/>
</dbReference>
<dbReference type="STRING" id="488538.SAR116_0339"/>
<dbReference type="AlphaFoldDB" id="D5BQ84"/>
<dbReference type="InterPro" id="IPR015421">
    <property type="entry name" value="PyrdxlP-dep_Trfase_major"/>
</dbReference>
<feature type="domain" description="Aminotransferase class I/classII large" evidence="7">
    <location>
        <begin position="35"/>
        <end position="362"/>
    </location>
</feature>
<comment type="pathway">
    <text evidence="5">Amino-acid biosynthesis.</text>
</comment>
<protein>
    <recommendedName>
        <fullName evidence="6">Aminotransferase</fullName>
        <ecNumber evidence="6">2.6.1.-</ecNumber>
    </recommendedName>
</protein>
<dbReference type="InterPro" id="IPR050106">
    <property type="entry name" value="HistidinolP_aminotransfase"/>
</dbReference>
<dbReference type="Gene3D" id="3.90.1150.10">
    <property type="entry name" value="Aspartate Aminotransferase, domain 1"/>
    <property type="match status" value="1"/>
</dbReference>
<dbReference type="Gene3D" id="3.40.640.10">
    <property type="entry name" value="Type I PLP-dependent aspartate aminotransferase-like (Major domain)"/>
    <property type="match status" value="1"/>
</dbReference>
<dbReference type="Proteomes" id="UP000007460">
    <property type="component" value="Chromosome"/>
</dbReference>
<evidence type="ECO:0000256" key="5">
    <source>
        <dbReference type="ARBA" id="ARBA00029440"/>
    </source>
</evidence>
<name>D5BQ84_PUNMI</name>
<evidence type="ECO:0000313" key="8">
    <source>
        <dbReference type="EMBL" id="ADE38582.1"/>
    </source>
</evidence>
<dbReference type="KEGG" id="apb:SAR116_0339"/>
<reference evidence="8 9" key="1">
    <citation type="journal article" date="2010" name="J. Bacteriol.">
        <title>Complete genome sequence of "Candidatus Puniceispirillum marinum" IMCC1322, a representative of the SAR116 clade in the Alphaproteobacteria.</title>
        <authorList>
            <person name="Oh H.M."/>
            <person name="Kwon K.K."/>
            <person name="Kang I."/>
            <person name="Kang S.G."/>
            <person name="Lee J.H."/>
            <person name="Kim S.J."/>
            <person name="Cho J.C."/>
        </authorList>
    </citation>
    <scope>NUCLEOTIDE SEQUENCE [LARGE SCALE GENOMIC DNA]</scope>
    <source>
        <strain evidence="8 9">IMCC1322</strain>
    </source>
</reference>
<dbReference type="EC" id="2.6.1.-" evidence="6"/>
<comment type="cofactor">
    <cofactor evidence="6">
        <name>pyridoxal 5'-phosphate</name>
        <dbReference type="ChEBI" id="CHEBI:597326"/>
    </cofactor>
</comment>
<comment type="similarity">
    <text evidence="1">Belongs to the class-II pyridoxal-phosphate-dependent aminotransferase family. Histidinol-phosphate aminotransferase subfamily.</text>
</comment>
<dbReference type="CDD" id="cd00609">
    <property type="entry name" value="AAT_like"/>
    <property type="match status" value="1"/>
</dbReference>
<dbReference type="InterPro" id="IPR015424">
    <property type="entry name" value="PyrdxlP-dep_Trfase"/>
</dbReference>
<dbReference type="HOGENOM" id="CLU_017584_3_3_5"/>
<sequence length="370" mass="39840">MVTDVINSLPQAKSGIASIKAHMVTTTSDAGPKITIALDSNENAFGPSPKARAAAAASTKHLERYLENPAGILVPALASTYGLEPERLAIGFGSDDLLARIARAYLQPGTTLLRSQNSYLKVPNYAYANDAEAVAAKDKNFCTDVDAMLASLTPKTRIVYLANPDNPSGAMLPGNELRRLHKGIPSHVLLVIDGAYAEYVTDPAYESGEELVRAHDNVVVTRSFSKIHGLAGARVGWAYGASHIIDTITRIGLTFPLATPSLHAAVAALADADHRQYVISETAKLRDEATQKLTQAGIHVYPGYGNFILMEMKSHHDLARRVDAALRLEGISLRRFASPAFDACLRMTIGHHAETRTAIDALIRLHGEMT</sequence>
<proteinExistence type="inferred from homology"/>
<dbReference type="Pfam" id="PF00155">
    <property type="entry name" value="Aminotran_1_2"/>
    <property type="match status" value="1"/>
</dbReference>
<keyword evidence="9" id="KW-1185">Reference proteome</keyword>
<dbReference type="GO" id="GO:0008483">
    <property type="term" value="F:transaminase activity"/>
    <property type="evidence" value="ECO:0007669"/>
    <property type="project" value="UniProtKB-KW"/>
</dbReference>
<evidence type="ECO:0000256" key="6">
    <source>
        <dbReference type="RuleBase" id="RU000481"/>
    </source>
</evidence>
<evidence type="ECO:0000256" key="3">
    <source>
        <dbReference type="ARBA" id="ARBA00022679"/>
    </source>
</evidence>